<dbReference type="eggNOG" id="COG2948">
    <property type="taxonomic scope" value="Bacteria"/>
</dbReference>
<organism evidence="1 2">
    <name type="scientific">Planktothrix agardhii (strain NIVA-CYA 126/8)</name>
    <dbReference type="NCBI Taxonomy" id="388467"/>
    <lineage>
        <taxon>Bacteria</taxon>
        <taxon>Bacillati</taxon>
        <taxon>Cyanobacteriota</taxon>
        <taxon>Cyanophyceae</taxon>
        <taxon>Oscillatoriophycideae</taxon>
        <taxon>Oscillatoriales</taxon>
        <taxon>Microcoleaceae</taxon>
        <taxon>Planktothrix</taxon>
    </lineage>
</organism>
<dbReference type="STRING" id="388467.A19Y_1487"/>
<protein>
    <submittedName>
        <fullName evidence="1">Uncharacterized protein</fullName>
    </submittedName>
</protein>
<dbReference type="HOGENOM" id="CLU_069770_0_0_3"/>
<name>A0A073CDY8_PLAA1</name>
<accession>A0A073CDY8</accession>
<reference evidence="1 2" key="1">
    <citation type="journal article" date="2014" name="Appl. Environ. Microbiol.">
        <title>Elucidation of insertion elements encoded on plasmids and in vitro construction of shuttle vectors from the toxic cyanobacterium Planktothrix.</title>
        <authorList>
            <person name="Christiansen G."/>
            <person name="Goesmann A."/>
            <person name="Kurmayer R."/>
        </authorList>
    </citation>
    <scope>NUCLEOTIDE SEQUENCE [LARGE SCALE GENOMIC DNA]</scope>
    <source>
        <strain evidence="1 2">NIVA-CYA 126/8</strain>
    </source>
</reference>
<evidence type="ECO:0000313" key="1">
    <source>
        <dbReference type="EMBL" id="KEI66529.1"/>
    </source>
</evidence>
<dbReference type="EMBL" id="CM002803">
    <property type="protein sequence ID" value="KEI66529.1"/>
    <property type="molecule type" value="Genomic_DNA"/>
</dbReference>
<dbReference type="PATRIC" id="fig|388467.6.peg.1424"/>
<evidence type="ECO:0000313" key="2">
    <source>
        <dbReference type="Proteomes" id="UP000027395"/>
    </source>
</evidence>
<sequence>MHGSEGEVGVVTPLSTLTKLSRSGLSVFLALGLTTAVATPLLQAIPATAQAFPNTLQRDRILAGTEIPVEYSQAEKIVVMPNETVSITITVARDIVTSQGRVWIPAGAEIVGQLKPASGGSQFVASEVILGVGKRFRLDANSQVVTHTETVRKGASAKSIVGGAAIGAAAAAAIGAVAGDNAIATEEVLVGAGLGAITGVFVGRSKVDVVVINPSQDLSLTLQSDIIFR</sequence>
<dbReference type="RefSeq" id="WP_042153283.1">
    <property type="nucleotide sequence ID" value="NZ_CM002803.1"/>
</dbReference>
<dbReference type="AlphaFoldDB" id="A0A073CDY8"/>
<keyword evidence="2" id="KW-1185">Reference proteome</keyword>
<gene>
    <name evidence="1" type="ORF">A19Y_1487</name>
</gene>
<proteinExistence type="predicted"/>
<dbReference type="Proteomes" id="UP000027395">
    <property type="component" value="Chromosome"/>
</dbReference>